<evidence type="ECO:0000313" key="1">
    <source>
        <dbReference type="EMBL" id="ELW49028.1"/>
    </source>
</evidence>
<dbReference type="InParanoid" id="L9JFB1"/>
<dbReference type="EMBL" id="KB321007">
    <property type="protein sequence ID" value="ELW49028.1"/>
    <property type="molecule type" value="Genomic_DNA"/>
</dbReference>
<gene>
    <name evidence="1" type="ORF">TREES_T100000867</name>
</gene>
<evidence type="ECO:0000313" key="2">
    <source>
        <dbReference type="Proteomes" id="UP000011518"/>
    </source>
</evidence>
<proteinExistence type="predicted"/>
<sequence>MTWAQEQVGIPFPIGTSGGQGWAVRAHSLQLAVAGHFLHAGSRVKQELPTSQSLVLVTPLALLRIMVAMPHVVDLDGATHEGPAPKAMALGTLCGTGCHPHHSAGLHTLPSCPPCLKVTVHKHPCRSREVPMRAGSESLTTSHSPLLLDHVAVEGGHMAEDLAEDQGCDEHKMPVSV</sequence>
<organism evidence="1 2">
    <name type="scientific">Tupaia chinensis</name>
    <name type="common">Chinese tree shrew</name>
    <name type="synonym">Tupaia belangeri chinensis</name>
    <dbReference type="NCBI Taxonomy" id="246437"/>
    <lineage>
        <taxon>Eukaryota</taxon>
        <taxon>Metazoa</taxon>
        <taxon>Chordata</taxon>
        <taxon>Craniata</taxon>
        <taxon>Vertebrata</taxon>
        <taxon>Euteleostomi</taxon>
        <taxon>Mammalia</taxon>
        <taxon>Eutheria</taxon>
        <taxon>Euarchontoglires</taxon>
        <taxon>Scandentia</taxon>
        <taxon>Tupaiidae</taxon>
        <taxon>Tupaia</taxon>
    </lineage>
</organism>
<keyword evidence="2" id="KW-1185">Reference proteome</keyword>
<accession>L9JFB1</accession>
<reference evidence="2" key="2">
    <citation type="journal article" date="2013" name="Nat. Commun.">
        <title>Genome of the Chinese tree shrew.</title>
        <authorList>
            <person name="Fan Y."/>
            <person name="Huang Z.Y."/>
            <person name="Cao C.C."/>
            <person name="Chen C.S."/>
            <person name="Chen Y.X."/>
            <person name="Fan D.D."/>
            <person name="He J."/>
            <person name="Hou H.L."/>
            <person name="Hu L."/>
            <person name="Hu X.T."/>
            <person name="Jiang X.T."/>
            <person name="Lai R."/>
            <person name="Lang Y.S."/>
            <person name="Liang B."/>
            <person name="Liao S.G."/>
            <person name="Mu D."/>
            <person name="Ma Y.Y."/>
            <person name="Niu Y.Y."/>
            <person name="Sun X.Q."/>
            <person name="Xia J.Q."/>
            <person name="Xiao J."/>
            <person name="Xiong Z.Q."/>
            <person name="Xu L."/>
            <person name="Yang L."/>
            <person name="Zhang Y."/>
            <person name="Zhao W."/>
            <person name="Zhao X.D."/>
            <person name="Zheng Y.T."/>
            <person name="Zhou J.M."/>
            <person name="Zhu Y.B."/>
            <person name="Zhang G.J."/>
            <person name="Wang J."/>
            <person name="Yao Y.G."/>
        </authorList>
    </citation>
    <scope>NUCLEOTIDE SEQUENCE [LARGE SCALE GENOMIC DNA]</scope>
</reference>
<reference evidence="2" key="1">
    <citation type="submission" date="2012-07" db="EMBL/GenBank/DDBJ databases">
        <title>Genome of the Chinese tree shrew, a rising model animal genetically related to primates.</title>
        <authorList>
            <person name="Zhang G."/>
            <person name="Fan Y."/>
            <person name="Yao Y."/>
            <person name="Huang Z."/>
        </authorList>
    </citation>
    <scope>NUCLEOTIDE SEQUENCE [LARGE SCALE GENOMIC DNA]</scope>
</reference>
<name>L9JFB1_TUPCH</name>
<dbReference type="Proteomes" id="UP000011518">
    <property type="component" value="Unassembled WGS sequence"/>
</dbReference>
<dbReference type="AlphaFoldDB" id="L9JFB1"/>
<protein>
    <submittedName>
        <fullName evidence="1">Uncharacterized protein</fullName>
    </submittedName>
</protein>